<evidence type="ECO:0000256" key="3">
    <source>
        <dbReference type="ARBA" id="ARBA00022723"/>
    </source>
</evidence>
<dbReference type="AlphaFoldDB" id="A0A839HEQ9"/>
<comment type="caution">
    <text evidence="13">The sequence shown here is derived from an EMBL/GenBank/DDBJ whole genome shotgun (WGS) entry which is preliminary data.</text>
</comment>
<dbReference type="UniPathway" id="UPA00060">
    <property type="reaction ID" value="UER00141"/>
</dbReference>
<dbReference type="GO" id="GO:0005737">
    <property type="term" value="C:cytoplasm"/>
    <property type="evidence" value="ECO:0007669"/>
    <property type="project" value="TreeGrafter"/>
</dbReference>
<evidence type="ECO:0000256" key="11">
    <source>
        <dbReference type="RuleBase" id="RU004253"/>
    </source>
</evidence>
<dbReference type="Proteomes" id="UP000548632">
    <property type="component" value="Unassembled WGS sequence"/>
</dbReference>
<comment type="similarity">
    <text evidence="9 10">Belongs to the thiamine-phosphate synthase family.</text>
</comment>
<dbReference type="GO" id="GO:0009228">
    <property type="term" value="P:thiamine biosynthetic process"/>
    <property type="evidence" value="ECO:0007669"/>
    <property type="project" value="UniProtKB-KW"/>
</dbReference>
<keyword evidence="2 9" id="KW-0808">Transferase</keyword>
<name>A0A839HEQ9_9GAMM</name>
<dbReference type="EC" id="2.5.1.3" evidence="9"/>
<comment type="function">
    <text evidence="9">Condenses 4-methyl-5-(beta-hydroxyethyl)thiazole monophosphate (THZ-P) and 2-methyl-4-amino-5-hydroxymethyl pyrimidine pyrophosphate (HMP-PP) to form thiamine monophosphate (TMP).</text>
</comment>
<evidence type="ECO:0000256" key="8">
    <source>
        <dbReference type="ARBA" id="ARBA00047883"/>
    </source>
</evidence>
<feature type="binding site" evidence="9">
    <location>
        <position position="170"/>
    </location>
    <ligand>
        <name>2-[(2R,5Z)-2-carboxy-4-methylthiazol-5(2H)-ylidene]ethyl phosphate</name>
        <dbReference type="ChEBI" id="CHEBI:62899"/>
    </ligand>
</feature>
<evidence type="ECO:0000256" key="5">
    <source>
        <dbReference type="ARBA" id="ARBA00022977"/>
    </source>
</evidence>
<dbReference type="SUPFAM" id="SSF51391">
    <property type="entry name" value="Thiamin phosphate synthase"/>
    <property type="match status" value="1"/>
</dbReference>
<dbReference type="GO" id="GO:0009229">
    <property type="term" value="P:thiamine diphosphate biosynthetic process"/>
    <property type="evidence" value="ECO:0007669"/>
    <property type="project" value="UniProtKB-UniRule"/>
</dbReference>
<dbReference type="PANTHER" id="PTHR20857:SF15">
    <property type="entry name" value="THIAMINE-PHOSPHATE SYNTHASE"/>
    <property type="match status" value="1"/>
</dbReference>
<reference evidence="13 14" key="1">
    <citation type="journal article" date="2020" name="Arch. Microbiol.">
        <title>The genome sequence of the giant phototrophic gammaproteobacterium Thiospirillum jenense gives insight into its physiological properties and phylogenetic relationships.</title>
        <authorList>
            <person name="Imhoff J.F."/>
            <person name="Meyer T.E."/>
            <person name="Kyndt J.A."/>
        </authorList>
    </citation>
    <scope>NUCLEOTIDE SEQUENCE [LARGE SCALE GENOMIC DNA]</scope>
    <source>
        <strain evidence="13 14">DSM 216</strain>
    </source>
</reference>
<comment type="cofactor">
    <cofactor evidence="9">
        <name>Mg(2+)</name>
        <dbReference type="ChEBI" id="CHEBI:18420"/>
    </cofactor>
    <text evidence="9">Binds 1 Mg(2+) ion per subunit.</text>
</comment>
<evidence type="ECO:0000256" key="1">
    <source>
        <dbReference type="ARBA" id="ARBA00005165"/>
    </source>
</evidence>
<dbReference type="GO" id="GO:0000287">
    <property type="term" value="F:magnesium ion binding"/>
    <property type="evidence" value="ECO:0007669"/>
    <property type="project" value="UniProtKB-UniRule"/>
</dbReference>
<organism evidence="13 14">
    <name type="scientific">Thiospirillum jenense</name>
    <dbReference type="NCBI Taxonomy" id="1653858"/>
    <lineage>
        <taxon>Bacteria</taxon>
        <taxon>Pseudomonadati</taxon>
        <taxon>Pseudomonadota</taxon>
        <taxon>Gammaproteobacteria</taxon>
        <taxon>Chromatiales</taxon>
        <taxon>Chromatiaceae</taxon>
        <taxon>Thiospirillum</taxon>
    </lineage>
</organism>
<dbReference type="InterPro" id="IPR013785">
    <property type="entry name" value="Aldolase_TIM"/>
</dbReference>
<feature type="binding site" evidence="9">
    <location>
        <begin position="139"/>
        <end position="141"/>
    </location>
    <ligand>
        <name>2-[(2R,5Z)-2-carboxy-4-methylthiazol-5(2H)-ylidene]ethyl phosphate</name>
        <dbReference type="ChEBI" id="CHEBI:62899"/>
    </ligand>
</feature>
<feature type="domain" description="Thiamine phosphate synthase/TenI" evidence="12">
    <location>
        <begin position="12"/>
        <end position="193"/>
    </location>
</feature>
<protein>
    <recommendedName>
        <fullName evidence="9">Thiamine-phosphate synthase</fullName>
        <shortName evidence="9">TP synthase</shortName>
        <shortName evidence="9">TPS</shortName>
        <ecNumber evidence="9">2.5.1.3</ecNumber>
    </recommendedName>
    <alternativeName>
        <fullName evidence="9">Thiamine-phosphate pyrophosphorylase</fullName>
        <shortName evidence="9">TMP pyrophosphorylase</shortName>
        <shortName evidence="9">TMP-PPase</shortName>
    </alternativeName>
</protein>
<evidence type="ECO:0000256" key="10">
    <source>
        <dbReference type="RuleBase" id="RU003826"/>
    </source>
</evidence>
<evidence type="ECO:0000259" key="12">
    <source>
        <dbReference type="Pfam" id="PF02581"/>
    </source>
</evidence>
<feature type="binding site" evidence="9">
    <location>
        <position position="76"/>
    </location>
    <ligand>
        <name>Mg(2+)</name>
        <dbReference type="ChEBI" id="CHEBI:18420"/>
    </ligand>
</feature>
<keyword evidence="3 9" id="KW-0479">Metal-binding</keyword>
<feature type="binding site" evidence="9">
    <location>
        <begin position="42"/>
        <end position="46"/>
    </location>
    <ligand>
        <name>4-amino-2-methyl-5-(diphosphooxymethyl)pyrimidine</name>
        <dbReference type="ChEBI" id="CHEBI:57841"/>
    </ligand>
</feature>
<dbReference type="HAMAP" id="MF_00097">
    <property type="entry name" value="TMP_synthase"/>
    <property type="match status" value="1"/>
</dbReference>
<dbReference type="InterPro" id="IPR034291">
    <property type="entry name" value="TMP_synthase"/>
</dbReference>
<evidence type="ECO:0000313" key="14">
    <source>
        <dbReference type="Proteomes" id="UP000548632"/>
    </source>
</evidence>
<comment type="catalytic activity">
    <reaction evidence="6 9 10">
        <text>4-methyl-5-(2-phosphooxyethyl)-thiazole + 4-amino-2-methyl-5-(diphosphooxymethyl)pyrimidine + H(+) = thiamine phosphate + diphosphate</text>
        <dbReference type="Rhea" id="RHEA:22328"/>
        <dbReference type="ChEBI" id="CHEBI:15378"/>
        <dbReference type="ChEBI" id="CHEBI:33019"/>
        <dbReference type="ChEBI" id="CHEBI:37575"/>
        <dbReference type="ChEBI" id="CHEBI:57841"/>
        <dbReference type="ChEBI" id="CHEBI:58296"/>
        <dbReference type="EC" id="2.5.1.3"/>
    </reaction>
</comment>
<dbReference type="Gene3D" id="3.20.20.70">
    <property type="entry name" value="Aldolase class I"/>
    <property type="match status" value="1"/>
</dbReference>
<keyword evidence="4 9" id="KW-0460">Magnesium</keyword>
<accession>A0A839HEQ9</accession>
<evidence type="ECO:0000256" key="2">
    <source>
        <dbReference type="ARBA" id="ARBA00022679"/>
    </source>
</evidence>
<comment type="catalytic activity">
    <reaction evidence="8 9 10">
        <text>2-[(2R,5Z)-2-carboxy-4-methylthiazol-5(2H)-ylidene]ethyl phosphate + 4-amino-2-methyl-5-(diphosphooxymethyl)pyrimidine + 2 H(+) = thiamine phosphate + CO2 + diphosphate</text>
        <dbReference type="Rhea" id="RHEA:47844"/>
        <dbReference type="ChEBI" id="CHEBI:15378"/>
        <dbReference type="ChEBI" id="CHEBI:16526"/>
        <dbReference type="ChEBI" id="CHEBI:33019"/>
        <dbReference type="ChEBI" id="CHEBI:37575"/>
        <dbReference type="ChEBI" id="CHEBI:57841"/>
        <dbReference type="ChEBI" id="CHEBI:62899"/>
        <dbReference type="EC" id="2.5.1.3"/>
    </reaction>
</comment>
<evidence type="ECO:0000256" key="9">
    <source>
        <dbReference type="HAMAP-Rule" id="MF_00097"/>
    </source>
</evidence>
<keyword evidence="14" id="KW-1185">Reference proteome</keyword>
<sequence length="219" mass="22160">MSTTTLPFDLSVYFVTDPQLCGSRGIVATVAAAVRGGVTMVQLRDKSASDADLIALGRQVQTVLTNHPAVQLIVNDRVAVAQALGVGVHLGQADGGVAAARAVLGAHAVIGQSIDNLAQIPAVDLENTDYLGVGPVFATTTKRDHAAPLGLAGLAKLRAASPLPMVAIGGLNAQHAAAVRAAGVEGIAVVAALCTAPDPEATARQLWQAMNGVTNKTPI</sequence>
<proteinExistence type="inferred from homology"/>
<keyword evidence="5 9" id="KW-0784">Thiamine biosynthesis</keyword>
<comment type="pathway">
    <text evidence="1 9 11">Cofactor biosynthesis; thiamine diphosphate biosynthesis; thiamine phosphate from 4-amino-2-methyl-5-diphosphomethylpyrimidine and 4-methyl-5-(2-phosphoethyl)-thiazole: step 1/1.</text>
</comment>
<dbReference type="InterPro" id="IPR036206">
    <property type="entry name" value="ThiamineP_synth_sf"/>
</dbReference>
<dbReference type="EMBL" id="JABVCQ010000052">
    <property type="protein sequence ID" value="MBB1127343.1"/>
    <property type="molecule type" value="Genomic_DNA"/>
</dbReference>
<comment type="caution">
    <text evidence="9">Lacks conserved residue(s) required for the propagation of feature annotation.</text>
</comment>
<dbReference type="RefSeq" id="WP_182584964.1">
    <property type="nucleotide sequence ID" value="NZ_JABVCQ010000052.1"/>
</dbReference>
<evidence type="ECO:0000256" key="6">
    <source>
        <dbReference type="ARBA" id="ARBA00047334"/>
    </source>
</evidence>
<dbReference type="GO" id="GO:0004789">
    <property type="term" value="F:thiamine-phosphate diphosphorylase activity"/>
    <property type="evidence" value="ECO:0007669"/>
    <property type="project" value="UniProtKB-UniRule"/>
</dbReference>
<dbReference type="Pfam" id="PF02581">
    <property type="entry name" value="TMP-TENI"/>
    <property type="match status" value="1"/>
</dbReference>
<evidence type="ECO:0000256" key="7">
    <source>
        <dbReference type="ARBA" id="ARBA00047851"/>
    </source>
</evidence>
<evidence type="ECO:0000256" key="4">
    <source>
        <dbReference type="ARBA" id="ARBA00022842"/>
    </source>
</evidence>
<gene>
    <name evidence="9 13" type="primary">thiE</name>
    <name evidence="13" type="ORF">HUK38_14110</name>
</gene>
<dbReference type="PANTHER" id="PTHR20857">
    <property type="entry name" value="THIAMINE-PHOSPHATE PYROPHOSPHORYLASE"/>
    <property type="match status" value="1"/>
</dbReference>
<feature type="binding site" evidence="9">
    <location>
        <position position="94"/>
    </location>
    <ligand>
        <name>Mg(2+)</name>
        <dbReference type="ChEBI" id="CHEBI:18420"/>
    </ligand>
</feature>
<feature type="binding site" evidence="9">
    <location>
        <position position="142"/>
    </location>
    <ligand>
        <name>4-amino-2-methyl-5-(diphosphooxymethyl)pyrimidine</name>
        <dbReference type="ChEBI" id="CHEBI:57841"/>
    </ligand>
</feature>
<comment type="catalytic activity">
    <reaction evidence="7 9 10">
        <text>2-(2-carboxy-4-methylthiazol-5-yl)ethyl phosphate + 4-amino-2-methyl-5-(diphosphooxymethyl)pyrimidine + 2 H(+) = thiamine phosphate + CO2 + diphosphate</text>
        <dbReference type="Rhea" id="RHEA:47848"/>
        <dbReference type="ChEBI" id="CHEBI:15378"/>
        <dbReference type="ChEBI" id="CHEBI:16526"/>
        <dbReference type="ChEBI" id="CHEBI:33019"/>
        <dbReference type="ChEBI" id="CHEBI:37575"/>
        <dbReference type="ChEBI" id="CHEBI:57841"/>
        <dbReference type="ChEBI" id="CHEBI:62890"/>
        <dbReference type="EC" id="2.5.1.3"/>
    </reaction>
</comment>
<feature type="binding site" evidence="9">
    <location>
        <position position="75"/>
    </location>
    <ligand>
        <name>4-amino-2-methyl-5-(diphosphooxymethyl)pyrimidine</name>
        <dbReference type="ChEBI" id="CHEBI:57841"/>
    </ligand>
</feature>
<dbReference type="InterPro" id="IPR022998">
    <property type="entry name" value="ThiamineP_synth_TenI"/>
</dbReference>
<dbReference type="CDD" id="cd00564">
    <property type="entry name" value="TMP_TenI"/>
    <property type="match status" value="1"/>
</dbReference>
<evidence type="ECO:0000313" key="13">
    <source>
        <dbReference type="EMBL" id="MBB1127343.1"/>
    </source>
</evidence>
<feature type="binding site" evidence="9">
    <location>
        <position position="113"/>
    </location>
    <ligand>
        <name>4-amino-2-methyl-5-(diphosphooxymethyl)pyrimidine</name>
        <dbReference type="ChEBI" id="CHEBI:57841"/>
    </ligand>
</feature>
<dbReference type="NCBIfam" id="TIGR00693">
    <property type="entry name" value="thiE"/>
    <property type="match status" value="1"/>
</dbReference>